<gene>
    <name evidence="2" type="ORF">ACFSUQ_05525</name>
</gene>
<dbReference type="EMBL" id="JBHUNF010000003">
    <property type="protein sequence ID" value="MFD2674762.1"/>
    <property type="molecule type" value="Genomic_DNA"/>
</dbReference>
<name>A0ABW5RI43_9MICO</name>
<proteinExistence type="predicted"/>
<evidence type="ECO:0000313" key="3">
    <source>
        <dbReference type="Proteomes" id="UP001597453"/>
    </source>
</evidence>
<accession>A0ABW5RI43</accession>
<sequence>MNSIPNSMRGAVDLSGLGQSNGAGAAGAPQPGQPGPAAQAAPQAGAAAQPGQQGDAIATLPDVVIDGGQAELEQLAPLSAQLPVLVEMYSAAADEQHGQSALAEVVRSAQGRLVLLRINLDADPALGTQQQTIMLLGGRPAPLFEQTPPREQVIQVINELLAAAQQQGMTGVVAVEGGADAGGTAAAEPAAKPLPPLHQEAQDALAQGDLDGAKLAYTRALEASPADDEARIGLARVGLLERLRGKTLAEIRDRAASAPDDLDAQLDVADLDLSGGHVVDAFERLLGMFPKVDADGKSRIRERLLDMFDIVGAADARVVRARQQLTNLLFA</sequence>
<keyword evidence="3" id="KW-1185">Reference proteome</keyword>
<feature type="compositionally biased region" description="Low complexity" evidence="1">
    <location>
        <begin position="26"/>
        <end position="53"/>
    </location>
</feature>
<evidence type="ECO:0000313" key="2">
    <source>
        <dbReference type="EMBL" id="MFD2674762.1"/>
    </source>
</evidence>
<dbReference type="Gene3D" id="1.25.40.10">
    <property type="entry name" value="Tetratricopeptide repeat domain"/>
    <property type="match status" value="1"/>
</dbReference>
<protein>
    <submittedName>
        <fullName evidence="2">Co-chaperone YbbN</fullName>
    </submittedName>
</protein>
<feature type="region of interest" description="Disordered" evidence="1">
    <location>
        <begin position="1"/>
        <end position="53"/>
    </location>
</feature>
<dbReference type="RefSeq" id="WP_066056017.1">
    <property type="nucleotide sequence ID" value="NZ_JBHUNF010000003.1"/>
</dbReference>
<dbReference type="Proteomes" id="UP001597453">
    <property type="component" value="Unassembled WGS sequence"/>
</dbReference>
<organism evidence="2 3">
    <name type="scientific">Gulosibacter bifidus</name>
    <dbReference type="NCBI Taxonomy" id="272239"/>
    <lineage>
        <taxon>Bacteria</taxon>
        <taxon>Bacillati</taxon>
        <taxon>Actinomycetota</taxon>
        <taxon>Actinomycetes</taxon>
        <taxon>Micrococcales</taxon>
        <taxon>Microbacteriaceae</taxon>
        <taxon>Gulosibacter</taxon>
    </lineage>
</organism>
<comment type="caution">
    <text evidence="2">The sequence shown here is derived from an EMBL/GenBank/DDBJ whole genome shotgun (WGS) entry which is preliminary data.</text>
</comment>
<evidence type="ECO:0000256" key="1">
    <source>
        <dbReference type="SAM" id="MobiDB-lite"/>
    </source>
</evidence>
<dbReference type="Pfam" id="PF14561">
    <property type="entry name" value="TPR_20"/>
    <property type="match status" value="1"/>
</dbReference>
<reference evidence="3" key="1">
    <citation type="journal article" date="2019" name="Int. J. Syst. Evol. Microbiol.">
        <title>The Global Catalogue of Microorganisms (GCM) 10K type strain sequencing project: providing services to taxonomists for standard genome sequencing and annotation.</title>
        <authorList>
            <consortium name="The Broad Institute Genomics Platform"/>
            <consortium name="The Broad Institute Genome Sequencing Center for Infectious Disease"/>
            <person name="Wu L."/>
            <person name="Ma J."/>
        </authorList>
    </citation>
    <scope>NUCLEOTIDE SEQUENCE [LARGE SCALE GENOMIC DNA]</scope>
    <source>
        <strain evidence="3">TISTR 1511</strain>
    </source>
</reference>
<dbReference type="InterPro" id="IPR011990">
    <property type="entry name" value="TPR-like_helical_dom_sf"/>
</dbReference>